<sequence length="298" mass="31348">MSVSCPAPLAGLRIVDLTTGLAGPYCSKLLVDAGAEVIKVEPPGGDPMRRWSAFGGPIPGGRDSAFFAFLNAGKQSLVADPSTDPGRRRLLGLLEEADVLLEDLEPGGLEGIGLGSEALGRSTSRLATVSLTTFGADGPWSDRPGDEFVLQALVGSTDARGLPGETPISVGGRLGDILLGAMAAPLAVAAARLAAERRGPVQVEVSQYEAMMHAFQTYRTIQAVFDPGENLARSIDLPSIEPASDGWVGFCPITGQQFRDFVTLVGDPGLGGEEFSTSEKRMERRQEFSDRVQAYTGV</sequence>
<dbReference type="PANTHER" id="PTHR48228:SF7">
    <property type="entry name" value="FATTY ACYL-COA TRANSFERASE RV3272-RELATED"/>
    <property type="match status" value="1"/>
</dbReference>
<organism evidence="1">
    <name type="scientific">marine metagenome</name>
    <dbReference type="NCBI Taxonomy" id="408172"/>
    <lineage>
        <taxon>unclassified sequences</taxon>
        <taxon>metagenomes</taxon>
        <taxon>ecological metagenomes</taxon>
    </lineage>
</organism>
<dbReference type="InterPro" id="IPR050509">
    <property type="entry name" value="CoA-transferase_III"/>
</dbReference>
<name>A0A382QZI8_9ZZZZ</name>
<feature type="non-terminal residue" evidence="1">
    <location>
        <position position="298"/>
    </location>
</feature>
<dbReference type="Gene3D" id="3.30.1540.10">
    <property type="entry name" value="formyl-coa transferase, domain 3"/>
    <property type="match status" value="1"/>
</dbReference>
<accession>A0A382QZI8</accession>
<protein>
    <recommendedName>
        <fullName evidence="2">CoA transferase</fullName>
    </recommendedName>
</protein>
<dbReference type="Gene3D" id="3.40.50.10540">
    <property type="entry name" value="Crotonobetainyl-coa:carnitine coa-transferase, domain 1"/>
    <property type="match status" value="1"/>
</dbReference>
<dbReference type="InterPro" id="IPR044855">
    <property type="entry name" value="CoA-Trfase_III_dom3_sf"/>
</dbReference>
<dbReference type="GO" id="GO:0003824">
    <property type="term" value="F:catalytic activity"/>
    <property type="evidence" value="ECO:0007669"/>
    <property type="project" value="InterPro"/>
</dbReference>
<evidence type="ECO:0000313" key="1">
    <source>
        <dbReference type="EMBL" id="SVC90913.1"/>
    </source>
</evidence>
<dbReference type="Pfam" id="PF02515">
    <property type="entry name" value="CoA_transf_3"/>
    <property type="match status" value="1"/>
</dbReference>
<proteinExistence type="predicted"/>
<dbReference type="AlphaFoldDB" id="A0A382QZI8"/>
<dbReference type="PANTHER" id="PTHR48228">
    <property type="entry name" value="SUCCINYL-COA--D-CITRAMALATE COA-TRANSFERASE"/>
    <property type="match status" value="1"/>
</dbReference>
<reference evidence="1" key="1">
    <citation type="submission" date="2018-05" db="EMBL/GenBank/DDBJ databases">
        <authorList>
            <person name="Lanie J.A."/>
            <person name="Ng W.-L."/>
            <person name="Kazmierczak K.M."/>
            <person name="Andrzejewski T.M."/>
            <person name="Davidsen T.M."/>
            <person name="Wayne K.J."/>
            <person name="Tettelin H."/>
            <person name="Glass J.I."/>
            <person name="Rusch D."/>
            <person name="Podicherti R."/>
            <person name="Tsui H.-C.T."/>
            <person name="Winkler M.E."/>
        </authorList>
    </citation>
    <scope>NUCLEOTIDE SEQUENCE</scope>
</reference>
<dbReference type="InterPro" id="IPR023606">
    <property type="entry name" value="CoA-Trfase_III_dom_1_sf"/>
</dbReference>
<gene>
    <name evidence="1" type="ORF">METZ01_LOCUS343767</name>
</gene>
<dbReference type="SUPFAM" id="SSF89796">
    <property type="entry name" value="CoA-transferase family III (CaiB/BaiF)"/>
    <property type="match status" value="1"/>
</dbReference>
<dbReference type="EMBL" id="UINC01118049">
    <property type="protein sequence ID" value="SVC90913.1"/>
    <property type="molecule type" value="Genomic_DNA"/>
</dbReference>
<dbReference type="InterPro" id="IPR003673">
    <property type="entry name" value="CoA-Trfase_fam_III"/>
</dbReference>
<evidence type="ECO:0008006" key="2">
    <source>
        <dbReference type="Google" id="ProtNLM"/>
    </source>
</evidence>